<protein>
    <submittedName>
        <fullName evidence="7">ABC transporter permease</fullName>
    </submittedName>
</protein>
<evidence type="ECO:0000259" key="6">
    <source>
        <dbReference type="PROSITE" id="PS51012"/>
    </source>
</evidence>
<gene>
    <name evidence="7" type="ORF">ENX73_00650</name>
</gene>
<proteinExistence type="predicted"/>
<dbReference type="InterPro" id="IPR052902">
    <property type="entry name" value="ABC-2_transporter"/>
</dbReference>
<feature type="transmembrane region" description="Helical" evidence="5">
    <location>
        <begin position="327"/>
        <end position="350"/>
    </location>
</feature>
<evidence type="ECO:0000313" key="7">
    <source>
        <dbReference type="EMBL" id="HGE74621.1"/>
    </source>
</evidence>
<dbReference type="EMBL" id="DTPE01000026">
    <property type="protein sequence ID" value="HGE74621.1"/>
    <property type="molecule type" value="Genomic_DNA"/>
</dbReference>
<dbReference type="PANTHER" id="PTHR43027">
    <property type="entry name" value="DOXORUBICIN RESISTANCE ABC TRANSPORTER PERMEASE PROTEIN DRRC-RELATED"/>
    <property type="match status" value="1"/>
</dbReference>
<keyword evidence="4 5" id="KW-0472">Membrane</keyword>
<dbReference type="InterPro" id="IPR047817">
    <property type="entry name" value="ABC2_TM_bact-type"/>
</dbReference>
<keyword evidence="3 5" id="KW-1133">Transmembrane helix</keyword>
<dbReference type="GO" id="GO:0140359">
    <property type="term" value="F:ABC-type transporter activity"/>
    <property type="evidence" value="ECO:0007669"/>
    <property type="project" value="InterPro"/>
</dbReference>
<dbReference type="GO" id="GO:0016020">
    <property type="term" value="C:membrane"/>
    <property type="evidence" value="ECO:0007669"/>
    <property type="project" value="UniProtKB-SubCell"/>
</dbReference>
<name>A0A7V3RDI7_9BACT</name>
<evidence type="ECO:0000256" key="4">
    <source>
        <dbReference type="ARBA" id="ARBA00023136"/>
    </source>
</evidence>
<dbReference type="Pfam" id="PF12698">
    <property type="entry name" value="ABC2_membrane_3"/>
    <property type="match status" value="1"/>
</dbReference>
<feature type="transmembrane region" description="Helical" evidence="5">
    <location>
        <begin position="201"/>
        <end position="226"/>
    </location>
</feature>
<evidence type="ECO:0000256" key="5">
    <source>
        <dbReference type="SAM" id="Phobius"/>
    </source>
</evidence>
<feature type="transmembrane region" description="Helical" evidence="5">
    <location>
        <begin position="269"/>
        <end position="290"/>
    </location>
</feature>
<dbReference type="InterPro" id="IPR013525">
    <property type="entry name" value="ABC2_TM"/>
</dbReference>
<accession>A0A7V3RDI7</accession>
<feature type="transmembrane region" description="Helical" evidence="5">
    <location>
        <begin position="156"/>
        <end position="180"/>
    </location>
</feature>
<evidence type="ECO:0000256" key="2">
    <source>
        <dbReference type="ARBA" id="ARBA00022692"/>
    </source>
</evidence>
<feature type="transmembrane region" description="Helical" evidence="5">
    <location>
        <begin position="20"/>
        <end position="38"/>
    </location>
</feature>
<evidence type="ECO:0000256" key="1">
    <source>
        <dbReference type="ARBA" id="ARBA00004141"/>
    </source>
</evidence>
<comment type="subcellular location">
    <subcellularLocation>
        <location evidence="1">Membrane</location>
        <topology evidence="1">Multi-pass membrane protein</topology>
    </subcellularLocation>
</comment>
<comment type="caution">
    <text evidence="7">The sequence shown here is derived from an EMBL/GenBank/DDBJ whole genome shotgun (WGS) entry which is preliminary data.</text>
</comment>
<dbReference type="PANTHER" id="PTHR43027:SF1">
    <property type="entry name" value="DOXORUBICIN RESISTANCE ABC TRANSPORTER PERMEASE PROTEIN DRRC-RELATED"/>
    <property type="match status" value="1"/>
</dbReference>
<feature type="domain" description="ABC transmembrane type-2" evidence="6">
    <location>
        <begin position="125"/>
        <end position="353"/>
    </location>
</feature>
<dbReference type="PROSITE" id="PS51012">
    <property type="entry name" value="ABC_TM2"/>
    <property type="match status" value="1"/>
</dbReference>
<reference evidence="7" key="1">
    <citation type="journal article" date="2020" name="mSystems">
        <title>Genome- and Community-Level Interaction Insights into Carbon Utilization and Element Cycling Functions of Hydrothermarchaeota in Hydrothermal Sediment.</title>
        <authorList>
            <person name="Zhou Z."/>
            <person name="Liu Y."/>
            <person name="Xu W."/>
            <person name="Pan J."/>
            <person name="Luo Z.H."/>
            <person name="Li M."/>
        </authorList>
    </citation>
    <scope>NUCLEOTIDE SEQUENCE [LARGE SCALE GENOMIC DNA]</scope>
    <source>
        <strain evidence="7">SpSt-966</strain>
    </source>
</reference>
<sequence length="355" mass="39240">MLKTFIDKSFKMFIRDRQSVLMFFILPILLMLILGFVIEGLSGSTTGVNVKIAAYTSSPEFENDVTRASSGTGIDFIFTNSTSALNELLYEGKAQMGIIFDKDVFTFVYNQAFGQYNNYLKILQNVISSSIVNGLSNVKPYIQVKPISVRTGNLTVIGFIVPGVLAIAITIAGIFGMGIISGNYRQNMVLKRMEVTPVSGGLFFLSLALVRFIASVIAASFTVILSEFVFSTSYNINWFSFLLFTSSGIILSLGIGVIFALLSRDLWTVLNISTILSITMMLFSDVFFPYSIMPSYMIFISKILPISYFAQGLRYTLGIEAMHYQNFIALTLVFAAGGIAMIFFGGKAILRLEKK</sequence>
<dbReference type="AlphaFoldDB" id="A0A7V3RDI7"/>
<feature type="transmembrane region" description="Helical" evidence="5">
    <location>
        <begin position="238"/>
        <end position="262"/>
    </location>
</feature>
<evidence type="ECO:0000256" key="3">
    <source>
        <dbReference type="ARBA" id="ARBA00022989"/>
    </source>
</evidence>
<keyword evidence="2 5" id="KW-0812">Transmembrane</keyword>
<organism evidence="7">
    <name type="scientific">Mesoaciditoga lauensis</name>
    <dbReference type="NCBI Taxonomy" id="1495039"/>
    <lineage>
        <taxon>Bacteria</taxon>
        <taxon>Thermotogati</taxon>
        <taxon>Thermotogota</taxon>
        <taxon>Thermotogae</taxon>
        <taxon>Mesoaciditogales</taxon>
        <taxon>Mesoaciditogaceae</taxon>
        <taxon>Mesoaciditoga</taxon>
    </lineage>
</organism>